<keyword evidence="5" id="KW-0046">Antibiotic resistance</keyword>
<comment type="caution">
    <text evidence="8">The sequence shown here is derived from an EMBL/GenBank/DDBJ whole genome shotgun (WGS) entry which is preliminary data.</text>
</comment>
<feature type="transmembrane region" description="Helical" evidence="6">
    <location>
        <begin position="176"/>
        <end position="197"/>
    </location>
</feature>
<evidence type="ECO:0000256" key="4">
    <source>
        <dbReference type="ARBA" id="ARBA00023136"/>
    </source>
</evidence>
<keyword evidence="6" id="KW-1003">Cell membrane</keyword>
<dbReference type="Proteomes" id="UP001236806">
    <property type="component" value="Unassembled WGS sequence"/>
</dbReference>
<dbReference type="PROSITE" id="PS51012">
    <property type="entry name" value="ABC_TM2"/>
    <property type="match status" value="1"/>
</dbReference>
<dbReference type="Pfam" id="PF01061">
    <property type="entry name" value="ABC2_membrane"/>
    <property type="match status" value="1"/>
</dbReference>
<dbReference type="InterPro" id="IPR013525">
    <property type="entry name" value="ABC2_TM"/>
</dbReference>
<comment type="similarity">
    <text evidence="6">Belongs to the ABC-2 integral membrane protein family.</text>
</comment>
<reference evidence="8 9" key="1">
    <citation type="submission" date="2023-07" db="EMBL/GenBank/DDBJ databases">
        <title>Comparative genomics of wheat-associated soil bacteria to identify genetic determinants of phenazine resistance.</title>
        <authorList>
            <person name="Mouncey N."/>
        </authorList>
    </citation>
    <scope>NUCLEOTIDE SEQUENCE [LARGE SCALE GENOMIC DNA]</scope>
    <source>
        <strain evidence="8 9">W1I3</strain>
    </source>
</reference>
<sequence length="293" mass="31437">MTEKTGSAQQAGLTGAPARRLPVAHGPAVAAAKARRWGSFYYAEHVLRVMKGYSWSLVMYSVGHPVAYLFAMGVGLATLVDAHGAGAFGGVGYVTFVAPALLVSAAVMTAANEFTFPVMGGFKWRRTYYGPHASPLTPQQIAAGHIMAVSLRFLLQSAIYFAAVALFGAAPGGLGWVTILVATLAALSFGLPLMAYSASITEDKGQFALVMRFIVMPLFLFSGTFFPLDSLPLAVRWIGWISPIWHGTELGRVFSYGYQEPALLTLLHAAVLVGLAVVGWFLTRRQFALRMGR</sequence>
<keyword evidence="4 6" id="KW-0472">Membrane</keyword>
<evidence type="ECO:0000259" key="7">
    <source>
        <dbReference type="PROSITE" id="PS51012"/>
    </source>
</evidence>
<accession>A0ABU0PQI1</accession>
<keyword evidence="3 6" id="KW-1133">Transmembrane helix</keyword>
<dbReference type="InterPro" id="IPR051784">
    <property type="entry name" value="Nod_factor_ABC_transporter"/>
</dbReference>
<name>A0ABU0PQI1_9MICC</name>
<dbReference type="InterPro" id="IPR047817">
    <property type="entry name" value="ABC2_TM_bact-type"/>
</dbReference>
<evidence type="ECO:0000256" key="1">
    <source>
        <dbReference type="ARBA" id="ARBA00004141"/>
    </source>
</evidence>
<dbReference type="EMBL" id="JAUSXB010000001">
    <property type="protein sequence ID" value="MDQ0676225.1"/>
    <property type="molecule type" value="Genomic_DNA"/>
</dbReference>
<keyword evidence="6" id="KW-0813">Transport</keyword>
<comment type="subcellular location">
    <subcellularLocation>
        <location evidence="6">Cell membrane</location>
        <topology evidence="6">Multi-pass membrane protein</topology>
    </subcellularLocation>
    <subcellularLocation>
        <location evidence="1">Membrane</location>
        <topology evidence="1">Multi-pass membrane protein</topology>
    </subcellularLocation>
</comment>
<feature type="transmembrane region" description="Helical" evidence="6">
    <location>
        <begin position="92"/>
        <end position="116"/>
    </location>
</feature>
<evidence type="ECO:0000256" key="5">
    <source>
        <dbReference type="ARBA" id="ARBA00023251"/>
    </source>
</evidence>
<evidence type="ECO:0000313" key="8">
    <source>
        <dbReference type="EMBL" id="MDQ0676225.1"/>
    </source>
</evidence>
<dbReference type="InterPro" id="IPR000412">
    <property type="entry name" value="ABC_2_transport"/>
</dbReference>
<evidence type="ECO:0000256" key="2">
    <source>
        <dbReference type="ARBA" id="ARBA00022692"/>
    </source>
</evidence>
<feature type="domain" description="ABC transmembrane type-2" evidence="7">
    <location>
        <begin position="56"/>
        <end position="290"/>
    </location>
</feature>
<proteinExistence type="inferred from homology"/>
<protein>
    <recommendedName>
        <fullName evidence="6">Transport permease protein</fullName>
    </recommendedName>
</protein>
<keyword evidence="9" id="KW-1185">Reference proteome</keyword>
<organism evidence="8 9">
    <name type="scientific">Pseudarthrobacter siccitolerans</name>
    <dbReference type="NCBI Taxonomy" id="861266"/>
    <lineage>
        <taxon>Bacteria</taxon>
        <taxon>Bacillati</taxon>
        <taxon>Actinomycetota</taxon>
        <taxon>Actinomycetes</taxon>
        <taxon>Micrococcales</taxon>
        <taxon>Micrococcaceae</taxon>
        <taxon>Pseudarthrobacter</taxon>
    </lineage>
</organism>
<gene>
    <name evidence="8" type="ORF">QFZ36_003786</name>
</gene>
<dbReference type="PANTHER" id="PTHR43229">
    <property type="entry name" value="NODULATION PROTEIN J"/>
    <property type="match status" value="1"/>
</dbReference>
<evidence type="ECO:0000256" key="3">
    <source>
        <dbReference type="ARBA" id="ARBA00022989"/>
    </source>
</evidence>
<feature type="transmembrane region" description="Helical" evidence="6">
    <location>
        <begin position="209"/>
        <end position="228"/>
    </location>
</feature>
<keyword evidence="2 6" id="KW-0812">Transmembrane</keyword>
<dbReference type="PANTHER" id="PTHR43229:SF2">
    <property type="entry name" value="NODULATION PROTEIN J"/>
    <property type="match status" value="1"/>
</dbReference>
<evidence type="ECO:0000256" key="6">
    <source>
        <dbReference type="RuleBase" id="RU361157"/>
    </source>
</evidence>
<feature type="transmembrane region" description="Helical" evidence="6">
    <location>
        <begin position="153"/>
        <end position="170"/>
    </location>
</feature>
<dbReference type="PRINTS" id="PR00164">
    <property type="entry name" value="ABC2TRNSPORT"/>
</dbReference>
<evidence type="ECO:0000313" key="9">
    <source>
        <dbReference type="Proteomes" id="UP001236806"/>
    </source>
</evidence>
<feature type="transmembrane region" description="Helical" evidence="6">
    <location>
        <begin position="57"/>
        <end position="80"/>
    </location>
</feature>
<feature type="transmembrane region" description="Helical" evidence="6">
    <location>
        <begin position="262"/>
        <end position="283"/>
    </location>
</feature>